<evidence type="ECO:0000313" key="2">
    <source>
        <dbReference type="EMBL" id="PVY38178.1"/>
    </source>
</evidence>
<dbReference type="Gene3D" id="2.40.160.20">
    <property type="match status" value="1"/>
</dbReference>
<dbReference type="RefSeq" id="WP_116545034.1">
    <property type="nucleotide sequence ID" value="NZ_QEKI01000018.1"/>
</dbReference>
<protein>
    <recommendedName>
        <fullName evidence="4">Outer membrane protein with beta-barrel domain</fullName>
    </recommendedName>
</protein>
<dbReference type="OrthoDB" id="851648at2"/>
<evidence type="ECO:0008006" key="4">
    <source>
        <dbReference type="Google" id="ProtNLM"/>
    </source>
</evidence>
<evidence type="ECO:0000313" key="3">
    <source>
        <dbReference type="Proteomes" id="UP000245466"/>
    </source>
</evidence>
<gene>
    <name evidence="2" type="ORF">C8E01_11825</name>
</gene>
<dbReference type="AlphaFoldDB" id="A0A2U1AP81"/>
<keyword evidence="1" id="KW-0732">Signal</keyword>
<comment type="caution">
    <text evidence="2">The sequence shown here is derived from an EMBL/GenBank/DDBJ whole genome shotgun (WGS) entry which is preliminary data.</text>
</comment>
<proteinExistence type="predicted"/>
<reference evidence="2 3" key="1">
    <citation type="submission" date="2018-04" db="EMBL/GenBank/DDBJ databases">
        <title>Genomic Encyclopedia of Type Strains, Phase IV (KMG-IV): sequencing the most valuable type-strain genomes for metagenomic binning, comparative biology and taxonomic classification.</title>
        <authorList>
            <person name="Goeker M."/>
        </authorList>
    </citation>
    <scope>NUCLEOTIDE SEQUENCE [LARGE SCALE GENOMIC DNA]</scope>
    <source>
        <strain evidence="2 3">DSM 100231</strain>
    </source>
</reference>
<name>A0A2U1AP81_9BACT</name>
<feature type="signal peptide" evidence="1">
    <location>
        <begin position="1"/>
        <end position="20"/>
    </location>
</feature>
<sequence>MLKKTLLTLFGTCTFLAVHAQDLPDAKSQASASYKATIGLRYTVGGGGYTDLGLTAKYFITDQTAFEVYTKLPFYSRDYLASLSYIWQPKLGFSERFRPYVGAGAGILRHTNSPLEHEGEPRISPIAFGMVGIEYQFKKLPMALSLDYRTPLLSSGTYAPSHNHISRVSSLSIGLKYTFR</sequence>
<organism evidence="2 3">
    <name type="scientific">Pontibacter virosus</name>
    <dbReference type="NCBI Taxonomy" id="1765052"/>
    <lineage>
        <taxon>Bacteria</taxon>
        <taxon>Pseudomonadati</taxon>
        <taxon>Bacteroidota</taxon>
        <taxon>Cytophagia</taxon>
        <taxon>Cytophagales</taxon>
        <taxon>Hymenobacteraceae</taxon>
        <taxon>Pontibacter</taxon>
    </lineage>
</organism>
<accession>A0A2U1AP81</accession>
<dbReference type="EMBL" id="QEKI01000018">
    <property type="protein sequence ID" value="PVY38178.1"/>
    <property type="molecule type" value="Genomic_DNA"/>
</dbReference>
<evidence type="ECO:0000256" key="1">
    <source>
        <dbReference type="SAM" id="SignalP"/>
    </source>
</evidence>
<keyword evidence="3" id="KW-1185">Reference proteome</keyword>
<dbReference type="Proteomes" id="UP000245466">
    <property type="component" value="Unassembled WGS sequence"/>
</dbReference>
<dbReference type="InterPro" id="IPR011250">
    <property type="entry name" value="OMP/PagP_B-barrel"/>
</dbReference>
<dbReference type="SUPFAM" id="SSF56925">
    <property type="entry name" value="OMPA-like"/>
    <property type="match status" value="1"/>
</dbReference>
<feature type="chain" id="PRO_5015513350" description="Outer membrane protein with beta-barrel domain" evidence="1">
    <location>
        <begin position="21"/>
        <end position="180"/>
    </location>
</feature>